<feature type="region of interest" description="Disordered" evidence="1">
    <location>
        <begin position="1"/>
        <end position="32"/>
    </location>
</feature>
<evidence type="ECO:0000256" key="1">
    <source>
        <dbReference type="SAM" id="MobiDB-lite"/>
    </source>
</evidence>
<feature type="region of interest" description="Disordered" evidence="1">
    <location>
        <begin position="394"/>
        <end position="417"/>
    </location>
</feature>
<accession>A0A701UAW9</accession>
<evidence type="ECO:0000313" key="2">
    <source>
        <dbReference type="EMBL" id="HAC6515960.1"/>
    </source>
</evidence>
<sequence>MHTYIGKPRAKENKKSVAANAVAQKKGHGKQSVGLMDNRTVAVTQKNIQRQAVDHPKESPIDDNKNVVQRIVRQSDFLKFKRVKDEEGEVGIYRSAGASGPWAKINDKTNAAYRDAAVEILGSKDALYYLGFHDVIVEKNNGGRNPYTNSHLIGAAFGGQLKYPSPADNIRYHPEAVEYGKWQEDESKVEKKGRLGYITAASYDSSSGVAANMASAIIGVIRGDHSSHEADQLEQELKQMLTCVEYIPPTVVFRYDDIEDPGLSFREQWDKVNAGLQLSSGVTKVGVYRALFDMKVIKDENKVPVDIKPATLVISSRSDIVNLLKRITVSNNGRMKTILKGLNTKFTLMASIRNKVFVDYLLNQQEVKALKLSIDIAEGFDLSTVSTVTPDDLSLSPGATSSGTTSSGAVSSNLGDE</sequence>
<dbReference type="EMBL" id="DAAMGA010000009">
    <property type="protein sequence ID" value="HAC6515960.1"/>
    <property type="molecule type" value="Genomic_DNA"/>
</dbReference>
<reference evidence="2" key="2">
    <citation type="submission" date="2018-07" db="EMBL/GenBank/DDBJ databases">
        <authorList>
            <consortium name="NCBI Pathogen Detection Project"/>
        </authorList>
    </citation>
    <scope>NUCLEOTIDE SEQUENCE</scope>
    <source>
        <strain evidence="2">3940-62</strain>
    </source>
</reference>
<gene>
    <name evidence="2" type="ORF">G0C45_16330</name>
</gene>
<organism evidence="2">
    <name type="scientific">Salmonella enterica subsp. salamae serovar 47:b:1,5</name>
    <dbReference type="NCBI Taxonomy" id="1967619"/>
    <lineage>
        <taxon>Bacteria</taxon>
        <taxon>Pseudomonadati</taxon>
        <taxon>Pseudomonadota</taxon>
        <taxon>Gammaproteobacteria</taxon>
        <taxon>Enterobacterales</taxon>
        <taxon>Enterobacteriaceae</taxon>
        <taxon>Salmonella</taxon>
    </lineage>
</organism>
<protein>
    <submittedName>
        <fullName evidence="2">Uncharacterized protein</fullName>
    </submittedName>
</protein>
<name>A0A701UAW9_SALER</name>
<reference evidence="2" key="1">
    <citation type="journal article" date="2018" name="Genome Biol.">
        <title>SKESA: strategic k-mer extension for scrupulous assemblies.</title>
        <authorList>
            <person name="Souvorov A."/>
            <person name="Agarwala R."/>
            <person name="Lipman D.J."/>
        </authorList>
    </citation>
    <scope>NUCLEOTIDE SEQUENCE</scope>
    <source>
        <strain evidence="2">3940-62</strain>
    </source>
</reference>
<dbReference type="AlphaFoldDB" id="A0A701UAW9"/>
<comment type="caution">
    <text evidence="2">The sequence shown here is derived from an EMBL/GenBank/DDBJ whole genome shotgun (WGS) entry which is preliminary data.</text>
</comment>
<proteinExistence type="predicted"/>